<dbReference type="Proteomes" id="UP000807469">
    <property type="component" value="Unassembled WGS sequence"/>
</dbReference>
<dbReference type="GO" id="GO:0016747">
    <property type="term" value="F:acyltransferase activity, transferring groups other than amino-acyl groups"/>
    <property type="evidence" value="ECO:0007669"/>
    <property type="project" value="InterPro"/>
</dbReference>
<keyword evidence="3" id="KW-1185">Reference proteome</keyword>
<protein>
    <recommendedName>
        <fullName evidence="1">N-acetyltransferase domain-containing protein</fullName>
    </recommendedName>
</protein>
<comment type="caution">
    <text evidence="2">The sequence shown here is derived from an EMBL/GenBank/DDBJ whole genome shotgun (WGS) entry which is preliminary data.</text>
</comment>
<evidence type="ECO:0000313" key="3">
    <source>
        <dbReference type="Proteomes" id="UP000807469"/>
    </source>
</evidence>
<dbReference type="InterPro" id="IPR016181">
    <property type="entry name" value="Acyl_CoA_acyltransferase"/>
</dbReference>
<organism evidence="2 3">
    <name type="scientific">Pholiota conissans</name>
    <dbReference type="NCBI Taxonomy" id="109636"/>
    <lineage>
        <taxon>Eukaryota</taxon>
        <taxon>Fungi</taxon>
        <taxon>Dikarya</taxon>
        <taxon>Basidiomycota</taxon>
        <taxon>Agaricomycotina</taxon>
        <taxon>Agaricomycetes</taxon>
        <taxon>Agaricomycetidae</taxon>
        <taxon>Agaricales</taxon>
        <taxon>Agaricineae</taxon>
        <taxon>Strophariaceae</taxon>
        <taxon>Pholiota</taxon>
    </lineage>
</organism>
<dbReference type="Pfam" id="PF13508">
    <property type="entry name" value="Acetyltransf_7"/>
    <property type="match status" value="1"/>
</dbReference>
<dbReference type="SUPFAM" id="SSF55729">
    <property type="entry name" value="Acyl-CoA N-acyltransferases (Nat)"/>
    <property type="match status" value="1"/>
</dbReference>
<dbReference type="OrthoDB" id="2744543at2759"/>
<evidence type="ECO:0000313" key="2">
    <source>
        <dbReference type="EMBL" id="KAF9472952.1"/>
    </source>
</evidence>
<reference evidence="2" key="1">
    <citation type="submission" date="2020-11" db="EMBL/GenBank/DDBJ databases">
        <authorList>
            <consortium name="DOE Joint Genome Institute"/>
            <person name="Ahrendt S."/>
            <person name="Riley R."/>
            <person name="Andreopoulos W."/>
            <person name="Labutti K."/>
            <person name="Pangilinan J."/>
            <person name="Ruiz-Duenas F.J."/>
            <person name="Barrasa J.M."/>
            <person name="Sanchez-Garcia M."/>
            <person name="Camarero S."/>
            <person name="Miyauchi S."/>
            <person name="Serrano A."/>
            <person name="Linde D."/>
            <person name="Babiker R."/>
            <person name="Drula E."/>
            <person name="Ayuso-Fernandez I."/>
            <person name="Pacheco R."/>
            <person name="Padilla G."/>
            <person name="Ferreira P."/>
            <person name="Barriuso J."/>
            <person name="Kellner H."/>
            <person name="Castanera R."/>
            <person name="Alfaro M."/>
            <person name="Ramirez L."/>
            <person name="Pisabarro A.G."/>
            <person name="Kuo A."/>
            <person name="Tritt A."/>
            <person name="Lipzen A."/>
            <person name="He G."/>
            <person name="Yan M."/>
            <person name="Ng V."/>
            <person name="Cullen D."/>
            <person name="Martin F."/>
            <person name="Rosso M.-N."/>
            <person name="Henrissat B."/>
            <person name="Hibbett D."/>
            <person name="Martinez A.T."/>
            <person name="Grigoriev I.V."/>
        </authorList>
    </citation>
    <scope>NUCLEOTIDE SEQUENCE</scope>
    <source>
        <strain evidence="2">CIRM-BRFM 674</strain>
    </source>
</reference>
<dbReference type="InterPro" id="IPR000182">
    <property type="entry name" value="GNAT_dom"/>
</dbReference>
<name>A0A9P5YNC8_9AGAR</name>
<gene>
    <name evidence="2" type="ORF">BDN70DRAFT_886388</name>
</gene>
<feature type="domain" description="N-acetyltransferase" evidence="1">
    <location>
        <begin position="1"/>
        <end position="76"/>
    </location>
</feature>
<evidence type="ECO:0000259" key="1">
    <source>
        <dbReference type="PROSITE" id="PS51186"/>
    </source>
</evidence>
<proteinExistence type="predicted"/>
<dbReference type="EMBL" id="MU155483">
    <property type="protein sequence ID" value="KAF9472952.1"/>
    <property type="molecule type" value="Genomic_DNA"/>
</dbReference>
<sequence>MIFVGLVATEPATQGCGYGDALLEAINDIMNAAKLFMWLTSSNVLNDAFYNSHGFESIGTFYLGEGNPTWTEKPTPVQIRVQEQA</sequence>
<dbReference type="PROSITE" id="PS51186">
    <property type="entry name" value="GNAT"/>
    <property type="match status" value="1"/>
</dbReference>
<dbReference type="AlphaFoldDB" id="A0A9P5YNC8"/>
<dbReference type="Gene3D" id="3.40.630.30">
    <property type="match status" value="1"/>
</dbReference>
<accession>A0A9P5YNC8</accession>